<keyword evidence="2" id="KW-0472">Membrane</keyword>
<dbReference type="AlphaFoldDB" id="A0A2S2P4E8"/>
<reference evidence="3" key="1">
    <citation type="submission" date="2018-04" db="EMBL/GenBank/DDBJ databases">
        <title>Transcriptome of Schizaphis graminum biotype I.</title>
        <authorList>
            <person name="Scully E.D."/>
            <person name="Geib S.M."/>
            <person name="Palmer N.A."/>
            <person name="Koch K."/>
            <person name="Bradshaw J."/>
            <person name="Heng-Moss T."/>
            <person name="Sarath G."/>
        </authorList>
    </citation>
    <scope>NUCLEOTIDE SEQUENCE</scope>
</reference>
<accession>A0A2S2P4E8</accession>
<sequence length="167" mass="19195">MLSIRSSWTNTIINVYIDGPSAGRDCMLIIVIIMFCTLFCVWVLENKTKRFLFNLKTIECTNHRVHVYRIRVRGRCLRSEQTSRESQQRRDHRGHRRLFGHHRSGARSRSPVGCCARRFASADLPGRTGSGEMSLGRRIHHERSAAHGKRVPVVAVQCVVFPSLLKR</sequence>
<dbReference type="EMBL" id="GGMR01011603">
    <property type="protein sequence ID" value="MBY24222.1"/>
    <property type="molecule type" value="Transcribed_RNA"/>
</dbReference>
<proteinExistence type="predicted"/>
<keyword evidence="2" id="KW-0812">Transmembrane</keyword>
<feature type="transmembrane region" description="Helical" evidence="2">
    <location>
        <begin position="27"/>
        <end position="44"/>
    </location>
</feature>
<feature type="compositionally biased region" description="Basic and acidic residues" evidence="1">
    <location>
        <begin position="79"/>
        <end position="89"/>
    </location>
</feature>
<name>A0A2S2P4E8_SCHGA</name>
<keyword evidence="2" id="KW-1133">Transmembrane helix</keyword>
<feature type="region of interest" description="Disordered" evidence="1">
    <location>
        <begin position="79"/>
        <end position="110"/>
    </location>
</feature>
<organism evidence="3">
    <name type="scientific">Schizaphis graminum</name>
    <name type="common">Green bug aphid</name>
    <dbReference type="NCBI Taxonomy" id="13262"/>
    <lineage>
        <taxon>Eukaryota</taxon>
        <taxon>Metazoa</taxon>
        <taxon>Ecdysozoa</taxon>
        <taxon>Arthropoda</taxon>
        <taxon>Hexapoda</taxon>
        <taxon>Insecta</taxon>
        <taxon>Pterygota</taxon>
        <taxon>Neoptera</taxon>
        <taxon>Paraneoptera</taxon>
        <taxon>Hemiptera</taxon>
        <taxon>Sternorrhyncha</taxon>
        <taxon>Aphidomorpha</taxon>
        <taxon>Aphidoidea</taxon>
        <taxon>Aphididae</taxon>
        <taxon>Aphidini</taxon>
        <taxon>Schizaphis</taxon>
    </lineage>
</organism>
<evidence type="ECO:0000256" key="2">
    <source>
        <dbReference type="SAM" id="Phobius"/>
    </source>
</evidence>
<evidence type="ECO:0000313" key="3">
    <source>
        <dbReference type="EMBL" id="MBY24222.1"/>
    </source>
</evidence>
<protein>
    <submittedName>
        <fullName evidence="3">Uncharacterized protein</fullName>
    </submittedName>
</protein>
<evidence type="ECO:0000256" key="1">
    <source>
        <dbReference type="SAM" id="MobiDB-lite"/>
    </source>
</evidence>
<gene>
    <name evidence="3" type="ORF">g.161361</name>
</gene>
<feature type="compositionally biased region" description="Basic residues" evidence="1">
    <location>
        <begin position="90"/>
        <end position="106"/>
    </location>
</feature>